<name>A0A2N9G5C4_FAGSY</name>
<feature type="binding site" evidence="21">
    <location>
        <position position="741"/>
    </location>
    <ligand>
        <name>ATP</name>
        <dbReference type="ChEBI" id="CHEBI:30616"/>
    </ligand>
</feature>
<dbReference type="Gene3D" id="1.10.510.10">
    <property type="entry name" value="Transferase(Phosphotransferase) domain 1"/>
    <property type="match status" value="1"/>
</dbReference>
<evidence type="ECO:0000256" key="8">
    <source>
        <dbReference type="ARBA" id="ARBA00022679"/>
    </source>
</evidence>
<sequence length="1034" mass="114464">MKHTVMSIRLLFSLPFRAIFLLFLSLLVSKFALATTLSNETDKHALLEFKSHIDYPLSVLASWNESFHFCQWFGVTCGNKHQRVIGLDLNNKKLVGTISPHIGNLSFLRSLILERNFFYGGIPSEASRLNRLRNLNLSHNSLEGEIPVNLSHCSNLKNLDLQYNNLVQQIPSELGSLSKLEILSLANNHLSGRFPPSLGNLSSLQQLLFHYNNLEGEIPYTVAQMKNLKVFVVAINNLSGVFPPSLYNLSSLTYIALTLNNFSGNLKPDLGIALPNLQILYIGDNQFTGTIPASLSNVSDFQELDIGGNYFTGTIPISFGNIKNLQWLGAGYNLLGSNSVDDLSFLSSLNNCSRLNNLDVSYNQLGGELPNSITNLSIQLTSLWLGGNFFGGRIPVHISNLVSLTELYLEQNLLTGNIPPSIGKFSNLSVLSLGENKLTGEIPFSFGNMTKLLSLYLYNNSLEGSIPSSLGSCRYLLDVRLCHNKLNGTIPSELIGIPSLSIVLNVSHNSLTGPLPAEVGNLNLLQALDVSYNKFSKEIPAQLRGCLALETLYMQENSFEGTIPDLSNLKGIQYLDLSHNNLSGQIPSYMVNFPVLKILNLSFNNLEGEVPIEGVFRNASVVEVEGNSALCGGIQELHLHACPIQGSKKHRKHVAFKLILAIGIPVFCLTLLSLISLYRLRKLKKRCLPVSSFGRLYHKISYEELLKVTDGFSLRNLIGTGNFGSVYKGKLGPVETTVAVKVLNLQKQGASKSFVAECEALRNIRHRNLVKILIACSSIDFEGKDFKALIYEFMPNGSLEMWLHPEDGLKQLRNLNLLQRIDIAIDVASALLYLHHHCQTPIIHCDLKPNNILLDDDLTAHISDFGLARLLSKSGKEAFLNQLSSAGIKGTVGYAAPEYGMGSQLSTNGDVYSFGILLLEMFTGRRPTDELFKDDLNLHNFVKLALPGRVMEIVEQSVFNEVGETQNMVSCWSDWTSEQIESLVLVFQIGLACSAESPRDRMDMRRVALDLLSIKGKFLWTETHEKKIQSSVTE</sequence>
<evidence type="ECO:0000256" key="3">
    <source>
        <dbReference type="ARBA" id="ARBA00012513"/>
    </source>
</evidence>
<comment type="subcellular location">
    <subcellularLocation>
        <location evidence="1">Cell membrane</location>
        <topology evidence="1">Single-pass membrane protein</topology>
    </subcellularLocation>
</comment>
<evidence type="ECO:0000256" key="13">
    <source>
        <dbReference type="ARBA" id="ARBA00022777"/>
    </source>
</evidence>
<dbReference type="InterPro" id="IPR003591">
    <property type="entry name" value="Leu-rich_rpt_typical-subtyp"/>
</dbReference>
<dbReference type="Pfam" id="PF07714">
    <property type="entry name" value="PK_Tyr_Ser-Thr"/>
    <property type="match status" value="1"/>
</dbReference>
<evidence type="ECO:0000256" key="19">
    <source>
        <dbReference type="ARBA" id="ARBA00047899"/>
    </source>
</evidence>
<keyword evidence="16 22" id="KW-0472">Membrane</keyword>
<dbReference type="InterPro" id="IPR001245">
    <property type="entry name" value="Ser-Thr/Tyr_kinase_cat_dom"/>
</dbReference>
<evidence type="ECO:0000256" key="7">
    <source>
        <dbReference type="ARBA" id="ARBA00022614"/>
    </source>
</evidence>
<evidence type="ECO:0000256" key="21">
    <source>
        <dbReference type="PROSITE-ProRule" id="PRU10141"/>
    </source>
</evidence>
<keyword evidence="17" id="KW-0675">Receptor</keyword>
<evidence type="ECO:0000256" key="18">
    <source>
        <dbReference type="ARBA" id="ARBA00023180"/>
    </source>
</evidence>
<evidence type="ECO:0000256" key="15">
    <source>
        <dbReference type="ARBA" id="ARBA00022989"/>
    </source>
</evidence>
<dbReference type="InterPro" id="IPR011009">
    <property type="entry name" value="Kinase-like_dom_sf"/>
</dbReference>
<dbReference type="AlphaFoldDB" id="A0A2N9G5C4"/>
<keyword evidence="10" id="KW-0732">Signal</keyword>
<dbReference type="FunFam" id="3.80.10.10:FF:000317">
    <property type="entry name" value="Inactive leucine-rich repeat receptor-like protein kinase"/>
    <property type="match status" value="1"/>
</dbReference>
<accession>A0A2N9G5C4</accession>
<dbReference type="PROSITE" id="PS50011">
    <property type="entry name" value="PROTEIN_KINASE_DOM"/>
    <property type="match status" value="1"/>
</dbReference>
<organism evidence="24">
    <name type="scientific">Fagus sylvatica</name>
    <name type="common">Beechnut</name>
    <dbReference type="NCBI Taxonomy" id="28930"/>
    <lineage>
        <taxon>Eukaryota</taxon>
        <taxon>Viridiplantae</taxon>
        <taxon>Streptophyta</taxon>
        <taxon>Embryophyta</taxon>
        <taxon>Tracheophyta</taxon>
        <taxon>Spermatophyta</taxon>
        <taxon>Magnoliopsida</taxon>
        <taxon>eudicotyledons</taxon>
        <taxon>Gunneridae</taxon>
        <taxon>Pentapetalae</taxon>
        <taxon>rosids</taxon>
        <taxon>fabids</taxon>
        <taxon>Fagales</taxon>
        <taxon>Fagaceae</taxon>
        <taxon>Fagus</taxon>
    </lineage>
</organism>
<evidence type="ECO:0000256" key="11">
    <source>
        <dbReference type="ARBA" id="ARBA00022737"/>
    </source>
</evidence>
<keyword evidence="13" id="KW-0418">Kinase</keyword>
<dbReference type="Gene3D" id="3.80.10.10">
    <property type="entry name" value="Ribonuclease Inhibitor"/>
    <property type="match status" value="4"/>
</dbReference>
<evidence type="ECO:0000256" key="10">
    <source>
        <dbReference type="ARBA" id="ARBA00022729"/>
    </source>
</evidence>
<dbReference type="FunFam" id="3.80.10.10:FF:000095">
    <property type="entry name" value="LRR receptor-like serine/threonine-protein kinase GSO1"/>
    <property type="match status" value="1"/>
</dbReference>
<evidence type="ECO:0000313" key="24">
    <source>
        <dbReference type="EMBL" id="SPC94361.1"/>
    </source>
</evidence>
<keyword evidence="7" id="KW-0433">Leucine-rich repeat</keyword>
<comment type="catalytic activity">
    <reaction evidence="20">
        <text>L-seryl-[protein] + ATP = O-phospho-L-seryl-[protein] + ADP + H(+)</text>
        <dbReference type="Rhea" id="RHEA:17989"/>
        <dbReference type="Rhea" id="RHEA-COMP:9863"/>
        <dbReference type="Rhea" id="RHEA-COMP:11604"/>
        <dbReference type="ChEBI" id="CHEBI:15378"/>
        <dbReference type="ChEBI" id="CHEBI:29999"/>
        <dbReference type="ChEBI" id="CHEBI:30616"/>
        <dbReference type="ChEBI" id="CHEBI:83421"/>
        <dbReference type="ChEBI" id="CHEBI:456216"/>
        <dbReference type="EC" id="2.7.11.1"/>
    </reaction>
</comment>
<dbReference type="SMART" id="SM00369">
    <property type="entry name" value="LRR_TYP"/>
    <property type="match status" value="7"/>
</dbReference>
<dbReference type="Pfam" id="PF00560">
    <property type="entry name" value="LRR_1"/>
    <property type="match status" value="6"/>
</dbReference>
<dbReference type="InterPro" id="IPR000719">
    <property type="entry name" value="Prot_kinase_dom"/>
</dbReference>
<evidence type="ECO:0000256" key="17">
    <source>
        <dbReference type="ARBA" id="ARBA00023170"/>
    </source>
</evidence>
<evidence type="ECO:0000256" key="5">
    <source>
        <dbReference type="ARBA" id="ARBA00022527"/>
    </source>
</evidence>
<evidence type="ECO:0000256" key="1">
    <source>
        <dbReference type="ARBA" id="ARBA00004162"/>
    </source>
</evidence>
<dbReference type="Pfam" id="PF23598">
    <property type="entry name" value="LRR_14"/>
    <property type="match status" value="1"/>
</dbReference>
<keyword evidence="6" id="KW-0597">Phosphoprotein</keyword>
<dbReference type="Pfam" id="PF08263">
    <property type="entry name" value="LRRNT_2"/>
    <property type="match status" value="1"/>
</dbReference>
<keyword evidence="14 21" id="KW-0067">ATP-binding</keyword>
<dbReference type="EMBL" id="OIVN01001470">
    <property type="protein sequence ID" value="SPC94361.1"/>
    <property type="molecule type" value="Genomic_DNA"/>
</dbReference>
<dbReference type="SMART" id="SM00365">
    <property type="entry name" value="LRR_SD22"/>
    <property type="match status" value="5"/>
</dbReference>
<evidence type="ECO:0000256" key="2">
    <source>
        <dbReference type="ARBA" id="ARBA00008684"/>
    </source>
</evidence>
<protein>
    <recommendedName>
        <fullName evidence="3">non-specific serine/threonine protein kinase</fullName>
        <ecNumber evidence="3">2.7.11.1</ecNumber>
    </recommendedName>
</protein>
<comment type="catalytic activity">
    <reaction evidence="19">
        <text>L-threonyl-[protein] + ATP = O-phospho-L-threonyl-[protein] + ADP + H(+)</text>
        <dbReference type="Rhea" id="RHEA:46608"/>
        <dbReference type="Rhea" id="RHEA-COMP:11060"/>
        <dbReference type="Rhea" id="RHEA-COMP:11605"/>
        <dbReference type="ChEBI" id="CHEBI:15378"/>
        <dbReference type="ChEBI" id="CHEBI:30013"/>
        <dbReference type="ChEBI" id="CHEBI:30616"/>
        <dbReference type="ChEBI" id="CHEBI:61977"/>
        <dbReference type="ChEBI" id="CHEBI:456216"/>
        <dbReference type="EC" id="2.7.11.1"/>
    </reaction>
</comment>
<dbReference type="SUPFAM" id="SSF56112">
    <property type="entry name" value="Protein kinase-like (PK-like)"/>
    <property type="match status" value="1"/>
</dbReference>
<reference evidence="24" key="1">
    <citation type="submission" date="2018-02" db="EMBL/GenBank/DDBJ databases">
        <authorList>
            <person name="Cohen D.B."/>
            <person name="Kent A.D."/>
        </authorList>
    </citation>
    <scope>NUCLEOTIDE SEQUENCE</scope>
</reference>
<dbReference type="InterPro" id="IPR055414">
    <property type="entry name" value="LRR_R13L4/SHOC2-like"/>
</dbReference>
<dbReference type="FunFam" id="3.30.200.20:FF:000432">
    <property type="entry name" value="LRR receptor-like serine/threonine-protein kinase EFR"/>
    <property type="match status" value="1"/>
</dbReference>
<keyword evidence="5" id="KW-0723">Serine/threonine-protein kinase</keyword>
<dbReference type="GO" id="GO:0004674">
    <property type="term" value="F:protein serine/threonine kinase activity"/>
    <property type="evidence" value="ECO:0007669"/>
    <property type="project" value="UniProtKB-KW"/>
</dbReference>
<dbReference type="GO" id="GO:0005524">
    <property type="term" value="F:ATP binding"/>
    <property type="evidence" value="ECO:0007669"/>
    <property type="project" value="UniProtKB-UniRule"/>
</dbReference>
<keyword evidence="18" id="KW-0325">Glycoprotein</keyword>
<keyword evidence="4" id="KW-1003">Cell membrane</keyword>
<dbReference type="InterPro" id="IPR013210">
    <property type="entry name" value="LRR_N_plant-typ"/>
</dbReference>
<dbReference type="InterPro" id="IPR017441">
    <property type="entry name" value="Protein_kinase_ATP_BS"/>
</dbReference>
<dbReference type="SUPFAM" id="SSF52058">
    <property type="entry name" value="L domain-like"/>
    <property type="match status" value="2"/>
</dbReference>
<dbReference type="CDD" id="cd14066">
    <property type="entry name" value="STKc_IRAK"/>
    <property type="match status" value="1"/>
</dbReference>
<dbReference type="PROSITE" id="PS00108">
    <property type="entry name" value="PROTEIN_KINASE_ST"/>
    <property type="match status" value="1"/>
</dbReference>
<dbReference type="InterPro" id="IPR032675">
    <property type="entry name" value="LRR_dom_sf"/>
</dbReference>
<evidence type="ECO:0000256" key="16">
    <source>
        <dbReference type="ARBA" id="ARBA00023136"/>
    </source>
</evidence>
<comment type="similarity">
    <text evidence="2">Belongs to the protein kinase superfamily. Ser/Thr protein kinase family.</text>
</comment>
<dbReference type="FunFam" id="1.10.510.10:FF:000358">
    <property type="entry name" value="Putative leucine-rich repeat receptor-like serine/threonine-protein kinase"/>
    <property type="match status" value="1"/>
</dbReference>
<evidence type="ECO:0000256" key="22">
    <source>
        <dbReference type="SAM" id="Phobius"/>
    </source>
</evidence>
<feature type="transmembrane region" description="Helical" evidence="22">
    <location>
        <begin position="654"/>
        <end position="678"/>
    </location>
</feature>
<feature type="domain" description="Protein kinase" evidence="23">
    <location>
        <begin position="712"/>
        <end position="1019"/>
    </location>
</feature>
<keyword evidence="8" id="KW-0808">Transferase</keyword>
<keyword evidence="11" id="KW-0677">Repeat</keyword>
<dbReference type="SMART" id="SM00220">
    <property type="entry name" value="S_TKc"/>
    <property type="match status" value="1"/>
</dbReference>
<keyword evidence="9 22" id="KW-0812">Transmembrane</keyword>
<dbReference type="PROSITE" id="PS00107">
    <property type="entry name" value="PROTEIN_KINASE_ATP"/>
    <property type="match status" value="1"/>
</dbReference>
<dbReference type="InterPro" id="IPR051809">
    <property type="entry name" value="Plant_receptor-like_S/T_kinase"/>
</dbReference>
<evidence type="ECO:0000256" key="14">
    <source>
        <dbReference type="ARBA" id="ARBA00022840"/>
    </source>
</evidence>
<dbReference type="Gene3D" id="3.30.200.20">
    <property type="entry name" value="Phosphorylase Kinase, domain 1"/>
    <property type="match status" value="1"/>
</dbReference>
<gene>
    <name evidence="24" type="ORF">FSB_LOCUS22243</name>
</gene>
<dbReference type="InterPro" id="IPR008271">
    <property type="entry name" value="Ser/Thr_kinase_AS"/>
</dbReference>
<evidence type="ECO:0000256" key="12">
    <source>
        <dbReference type="ARBA" id="ARBA00022741"/>
    </source>
</evidence>
<keyword evidence="12 21" id="KW-0547">Nucleotide-binding</keyword>
<dbReference type="PANTHER" id="PTHR27008:SF596">
    <property type="entry name" value="OS02G0215500 PROTEIN"/>
    <property type="match status" value="1"/>
</dbReference>
<proteinExistence type="inferred from homology"/>
<evidence type="ECO:0000256" key="4">
    <source>
        <dbReference type="ARBA" id="ARBA00022475"/>
    </source>
</evidence>
<dbReference type="GO" id="GO:0005886">
    <property type="term" value="C:plasma membrane"/>
    <property type="evidence" value="ECO:0007669"/>
    <property type="project" value="UniProtKB-SubCell"/>
</dbReference>
<keyword evidence="15 22" id="KW-1133">Transmembrane helix</keyword>
<evidence type="ECO:0000256" key="6">
    <source>
        <dbReference type="ARBA" id="ARBA00022553"/>
    </source>
</evidence>
<dbReference type="FunFam" id="3.80.10.10:FF:000129">
    <property type="entry name" value="Leucine-rich repeat receptor-like kinase"/>
    <property type="match status" value="1"/>
</dbReference>
<evidence type="ECO:0000256" key="9">
    <source>
        <dbReference type="ARBA" id="ARBA00022692"/>
    </source>
</evidence>
<evidence type="ECO:0000256" key="20">
    <source>
        <dbReference type="ARBA" id="ARBA00048679"/>
    </source>
</evidence>
<dbReference type="PANTHER" id="PTHR27008">
    <property type="entry name" value="OS04G0122200 PROTEIN"/>
    <property type="match status" value="1"/>
</dbReference>
<dbReference type="InterPro" id="IPR001611">
    <property type="entry name" value="Leu-rich_rpt"/>
</dbReference>
<evidence type="ECO:0000259" key="23">
    <source>
        <dbReference type="PROSITE" id="PS50011"/>
    </source>
</evidence>
<dbReference type="EC" id="2.7.11.1" evidence="3"/>